<dbReference type="EMBL" id="CXWD01000028">
    <property type="protein sequence ID" value="CTQ76784.1"/>
    <property type="molecule type" value="Genomic_DNA"/>
</dbReference>
<gene>
    <name evidence="1" type="ORF">LAX5112_04709</name>
</gene>
<evidence type="ECO:0000313" key="2">
    <source>
        <dbReference type="Proteomes" id="UP000053235"/>
    </source>
</evidence>
<evidence type="ECO:0000313" key="1">
    <source>
        <dbReference type="EMBL" id="CTQ76784.1"/>
    </source>
</evidence>
<protein>
    <submittedName>
        <fullName evidence="1">Uncharacterized protein</fullName>
    </submittedName>
</protein>
<dbReference type="AlphaFoldDB" id="A0A0M7AT93"/>
<accession>A0A0M7AT93</accession>
<organism evidence="1 2">
    <name type="scientific">Roseibium alexandrii</name>
    <dbReference type="NCBI Taxonomy" id="388408"/>
    <lineage>
        <taxon>Bacteria</taxon>
        <taxon>Pseudomonadati</taxon>
        <taxon>Pseudomonadota</taxon>
        <taxon>Alphaproteobacteria</taxon>
        <taxon>Hyphomicrobiales</taxon>
        <taxon>Stappiaceae</taxon>
        <taxon>Roseibium</taxon>
    </lineage>
</organism>
<proteinExistence type="predicted"/>
<keyword evidence="2" id="KW-1185">Reference proteome</keyword>
<reference evidence="2" key="1">
    <citation type="submission" date="2015-07" db="EMBL/GenBank/DDBJ databases">
        <authorList>
            <person name="Rodrigo-Torres Lidia"/>
            <person name="Arahal R.David."/>
        </authorList>
    </citation>
    <scope>NUCLEOTIDE SEQUENCE [LARGE SCALE GENOMIC DNA]</scope>
    <source>
        <strain evidence="2">CECT 5112</strain>
    </source>
</reference>
<sequence>MCDVMARKVCGETRTGGWCLLRGHLNLASINASNDLGQGLQPVKGDVLRHTKIDQAGDLIDTDGTDLLHTFERIGDCAEQPTVFKVAQESKLQDRVQLVF</sequence>
<dbReference type="Proteomes" id="UP000053235">
    <property type="component" value="Unassembled WGS sequence"/>
</dbReference>
<name>A0A0M7AT93_9HYPH</name>